<protein>
    <submittedName>
        <fullName evidence="1">Uncharacterized protein</fullName>
    </submittedName>
</protein>
<proteinExistence type="predicted"/>
<dbReference type="EMBL" id="CP009962">
    <property type="protein sequence ID" value="AIY43050.1"/>
    <property type="molecule type" value="Genomic_DNA"/>
</dbReference>
<dbReference type="AlphaFoldDB" id="A0A0A1FH94"/>
<keyword evidence="2" id="KW-1185">Reference proteome</keyword>
<organism evidence="1 2">
    <name type="scientific">Collimonas arenae</name>
    <dbReference type="NCBI Taxonomy" id="279058"/>
    <lineage>
        <taxon>Bacteria</taxon>
        <taxon>Pseudomonadati</taxon>
        <taxon>Pseudomonadota</taxon>
        <taxon>Betaproteobacteria</taxon>
        <taxon>Burkholderiales</taxon>
        <taxon>Oxalobacteraceae</taxon>
        <taxon>Collimonas</taxon>
    </lineage>
</organism>
<evidence type="ECO:0000313" key="2">
    <source>
        <dbReference type="Proteomes" id="UP000030302"/>
    </source>
</evidence>
<dbReference type="HOGENOM" id="CLU_2477971_0_0_4"/>
<dbReference type="Proteomes" id="UP000030302">
    <property type="component" value="Chromosome"/>
</dbReference>
<reference evidence="2" key="1">
    <citation type="journal article" date="2014" name="Soil Biol. Biochem.">
        <title>Structure and function of bacterial communities in ageing soils: Insights from the Mendocino ecological staircase.</title>
        <authorList>
            <person name="Uroz S."/>
            <person name="Tech J.J."/>
            <person name="Sawaya N.A."/>
            <person name="Frey-Klett P."/>
            <person name="Leveau J.H.J."/>
        </authorList>
    </citation>
    <scope>NUCLEOTIDE SEQUENCE [LARGE SCALE GENOMIC DNA]</scope>
    <source>
        <strain evidence="2">Cal35</strain>
    </source>
</reference>
<sequence length="87" mass="10141">MVFLEHVILQSIRVCLNRMRAKILGKCGSLSRAFHSGCPGVRRMKSHASRWMPTFCQCQPRSLESAAVWFFRQSRETKWCAYCKRST</sequence>
<accession>A0A0A1FH94</accession>
<dbReference type="KEGG" id="care:LT85_3892"/>
<evidence type="ECO:0000313" key="1">
    <source>
        <dbReference type="EMBL" id="AIY43050.1"/>
    </source>
</evidence>
<name>A0A0A1FH94_9BURK</name>
<gene>
    <name evidence="1" type="ORF">LT85_3892</name>
</gene>